<dbReference type="InterPro" id="IPR004383">
    <property type="entry name" value="rRNA_lsu_MTrfase_RlmN/Cfr"/>
</dbReference>
<evidence type="ECO:0000313" key="17">
    <source>
        <dbReference type="Proteomes" id="UP000260823"/>
    </source>
</evidence>
<dbReference type="SFLD" id="SFLDG01062">
    <property type="entry name" value="methyltransferase_(Class_A)"/>
    <property type="match status" value="1"/>
</dbReference>
<comment type="cofactor">
    <cofactor evidence="14">
        <name>[4Fe-4S] cluster</name>
        <dbReference type="ChEBI" id="CHEBI:49883"/>
    </cofactor>
    <text evidence="14">Binds 1 [4Fe-4S] cluster. The cluster is coordinated with 3 cysteines and an exchangeable S-adenosyl-L-methionine.</text>
</comment>
<dbReference type="PANTHER" id="PTHR30544">
    <property type="entry name" value="23S RRNA METHYLTRANSFERASE"/>
    <property type="match status" value="1"/>
</dbReference>
<evidence type="ECO:0000256" key="1">
    <source>
        <dbReference type="ARBA" id="ARBA00004496"/>
    </source>
</evidence>
<dbReference type="GO" id="GO:0005737">
    <property type="term" value="C:cytoplasm"/>
    <property type="evidence" value="ECO:0007669"/>
    <property type="project" value="UniProtKB-SubCell"/>
</dbReference>
<dbReference type="InterPro" id="IPR058240">
    <property type="entry name" value="rSAM_sf"/>
</dbReference>
<keyword evidence="3 14" id="KW-0004">4Fe-4S</keyword>
<evidence type="ECO:0000256" key="6">
    <source>
        <dbReference type="ARBA" id="ARBA00022603"/>
    </source>
</evidence>
<comment type="miscellaneous">
    <text evidence="14">Reaction proceeds by a ping-pong mechanism involving intermediate methylation of a conserved cysteine residue.</text>
</comment>
<feature type="binding site" evidence="14">
    <location>
        <position position="116"/>
    </location>
    <ligand>
        <name>[4Fe-4S] cluster</name>
        <dbReference type="ChEBI" id="CHEBI:49883"/>
        <note>4Fe-4S-S-AdoMet</note>
    </ligand>
</feature>
<comment type="function">
    <text evidence="14">Specifically methylates position 2 of adenine 2503 in 23S rRNA and position 2 of adenine 37 in tRNAs.</text>
</comment>
<evidence type="ECO:0000256" key="2">
    <source>
        <dbReference type="ARBA" id="ARBA00007544"/>
    </source>
</evidence>
<dbReference type="SFLD" id="SFLDS00029">
    <property type="entry name" value="Radical_SAM"/>
    <property type="match status" value="1"/>
</dbReference>
<dbReference type="RefSeq" id="WP_117384960.1">
    <property type="nucleotide sequence ID" value="NZ_QWDE01000006.1"/>
</dbReference>
<dbReference type="GO" id="GO:0002935">
    <property type="term" value="F:tRNA (adenine(37)-C2)-methyltransferase activity"/>
    <property type="evidence" value="ECO:0007669"/>
    <property type="project" value="UniProtKB-UniRule"/>
</dbReference>
<keyword evidence="6 14" id="KW-0489">Methyltransferase</keyword>
<feature type="binding site" evidence="14">
    <location>
        <position position="123"/>
    </location>
    <ligand>
        <name>[4Fe-4S] cluster</name>
        <dbReference type="ChEBI" id="CHEBI:49883"/>
        <note>4Fe-4S-S-AdoMet</note>
    </ligand>
</feature>
<comment type="caution">
    <text evidence="14">Lacks conserved residue(s) required for the propagation of feature annotation.</text>
</comment>
<feature type="binding site" evidence="14">
    <location>
        <position position="298"/>
    </location>
    <ligand>
        <name>S-adenosyl-L-methionine</name>
        <dbReference type="ChEBI" id="CHEBI:59789"/>
    </ligand>
</feature>
<dbReference type="InterPro" id="IPR040072">
    <property type="entry name" value="Methyltransferase_A"/>
</dbReference>
<dbReference type="Pfam" id="PF21016">
    <property type="entry name" value="RlmN_N"/>
    <property type="match status" value="1"/>
</dbReference>
<comment type="catalytic activity">
    <reaction evidence="14">
        <text>adenosine(37) in tRNA + 2 reduced [2Fe-2S]-[ferredoxin] + 2 S-adenosyl-L-methionine = 2-methyladenosine(37) in tRNA + 5'-deoxyadenosine + L-methionine + 2 oxidized [2Fe-2S]-[ferredoxin] + S-adenosyl-L-homocysteine</text>
        <dbReference type="Rhea" id="RHEA:43332"/>
        <dbReference type="Rhea" id="RHEA-COMP:10000"/>
        <dbReference type="Rhea" id="RHEA-COMP:10001"/>
        <dbReference type="Rhea" id="RHEA-COMP:10162"/>
        <dbReference type="Rhea" id="RHEA-COMP:10485"/>
        <dbReference type="ChEBI" id="CHEBI:17319"/>
        <dbReference type="ChEBI" id="CHEBI:33737"/>
        <dbReference type="ChEBI" id="CHEBI:33738"/>
        <dbReference type="ChEBI" id="CHEBI:57844"/>
        <dbReference type="ChEBI" id="CHEBI:57856"/>
        <dbReference type="ChEBI" id="CHEBI:59789"/>
        <dbReference type="ChEBI" id="CHEBI:74411"/>
        <dbReference type="ChEBI" id="CHEBI:74497"/>
        <dbReference type="EC" id="2.1.1.192"/>
    </reaction>
</comment>
<dbReference type="PROSITE" id="PS51918">
    <property type="entry name" value="RADICAL_SAM"/>
    <property type="match status" value="1"/>
</dbReference>
<evidence type="ECO:0000256" key="3">
    <source>
        <dbReference type="ARBA" id="ARBA00022485"/>
    </source>
</evidence>
<feature type="binding site" evidence="14">
    <location>
        <begin position="222"/>
        <end position="224"/>
    </location>
    <ligand>
        <name>S-adenosyl-L-methionine</name>
        <dbReference type="ChEBI" id="CHEBI:59789"/>
    </ligand>
</feature>
<keyword evidence="4 14" id="KW-0963">Cytoplasm</keyword>
<feature type="active site" description="Proton acceptor" evidence="14">
    <location>
        <position position="96"/>
    </location>
</feature>
<dbReference type="InterPro" id="IPR027492">
    <property type="entry name" value="RNA_MTrfase_RlmN"/>
</dbReference>
<evidence type="ECO:0000256" key="11">
    <source>
        <dbReference type="ARBA" id="ARBA00023004"/>
    </source>
</evidence>
<organism evidence="16 17">
    <name type="scientific">Mucilaginibacter terrenus</name>
    <dbReference type="NCBI Taxonomy" id="2482727"/>
    <lineage>
        <taxon>Bacteria</taxon>
        <taxon>Pseudomonadati</taxon>
        <taxon>Bacteroidota</taxon>
        <taxon>Sphingobacteriia</taxon>
        <taxon>Sphingobacteriales</taxon>
        <taxon>Sphingobacteriaceae</taxon>
        <taxon>Mucilaginibacter</taxon>
    </lineage>
</organism>
<name>A0A3E2NJX0_9SPHI</name>
<keyword evidence="5 14" id="KW-0698">rRNA processing</keyword>
<protein>
    <recommendedName>
        <fullName evidence="14">Probable dual-specificity RNA methyltransferase RlmN</fullName>
        <ecNumber evidence="14">2.1.1.192</ecNumber>
    </recommendedName>
    <alternativeName>
        <fullName evidence="14">23S rRNA (adenine(2503)-C(2))-methyltransferase</fullName>
    </alternativeName>
    <alternativeName>
        <fullName evidence="14">23S rRNA m2A2503 methyltransferase</fullName>
    </alternativeName>
    <alternativeName>
        <fullName evidence="14">Ribosomal RNA large subunit methyltransferase N</fullName>
    </alternativeName>
    <alternativeName>
        <fullName evidence="14">tRNA (adenine(37)-C(2))-methyltransferase</fullName>
    </alternativeName>
    <alternativeName>
        <fullName evidence="14">tRNA m2A37 methyltransferase</fullName>
    </alternativeName>
</protein>
<dbReference type="GO" id="GO:0000049">
    <property type="term" value="F:tRNA binding"/>
    <property type="evidence" value="ECO:0007669"/>
    <property type="project" value="UniProtKB-UniRule"/>
</dbReference>
<feature type="binding site" evidence="14">
    <location>
        <begin position="167"/>
        <end position="168"/>
    </location>
    <ligand>
        <name>S-adenosyl-L-methionine</name>
        <dbReference type="ChEBI" id="CHEBI:59789"/>
    </ligand>
</feature>
<dbReference type="InterPro" id="IPR048641">
    <property type="entry name" value="RlmN_N"/>
</dbReference>
<dbReference type="InterPro" id="IPR007197">
    <property type="entry name" value="rSAM"/>
</dbReference>
<dbReference type="GO" id="GO:0051539">
    <property type="term" value="F:4 iron, 4 sulfur cluster binding"/>
    <property type="evidence" value="ECO:0007669"/>
    <property type="project" value="UniProtKB-UniRule"/>
</dbReference>
<comment type="subcellular location">
    <subcellularLocation>
        <location evidence="1 14">Cytoplasm</location>
    </subcellularLocation>
</comment>
<comment type="caution">
    <text evidence="16">The sequence shown here is derived from an EMBL/GenBank/DDBJ whole genome shotgun (WGS) entry which is preliminary data.</text>
</comment>
<dbReference type="SUPFAM" id="SSF102114">
    <property type="entry name" value="Radical SAM enzymes"/>
    <property type="match status" value="1"/>
</dbReference>
<keyword evidence="10 14" id="KW-0479">Metal-binding</keyword>
<dbReference type="InterPro" id="IPR013785">
    <property type="entry name" value="Aldolase_TIM"/>
</dbReference>
<proteinExistence type="inferred from homology"/>
<dbReference type="InterPro" id="IPR006638">
    <property type="entry name" value="Elp3/MiaA/NifB-like_rSAM"/>
</dbReference>
<evidence type="ECO:0000256" key="7">
    <source>
        <dbReference type="ARBA" id="ARBA00022679"/>
    </source>
</evidence>
<dbReference type="SMART" id="SM00729">
    <property type="entry name" value="Elp3"/>
    <property type="match status" value="1"/>
</dbReference>
<dbReference type="CDD" id="cd01335">
    <property type="entry name" value="Radical_SAM"/>
    <property type="match status" value="1"/>
</dbReference>
<evidence type="ECO:0000313" key="16">
    <source>
        <dbReference type="EMBL" id="RFZ81285.1"/>
    </source>
</evidence>
<comment type="similarity">
    <text evidence="2 14">Belongs to the radical SAM superfamily. RlmN family.</text>
</comment>
<gene>
    <name evidence="14 16" type="primary">rlmN</name>
    <name evidence="16" type="ORF">DYU05_19780</name>
</gene>
<dbReference type="PANTHER" id="PTHR30544:SF5">
    <property type="entry name" value="RADICAL SAM CORE DOMAIN-CONTAINING PROTEIN"/>
    <property type="match status" value="1"/>
</dbReference>
<dbReference type="HAMAP" id="MF_01849">
    <property type="entry name" value="RNA_methyltr_RlmN"/>
    <property type="match status" value="1"/>
</dbReference>
<dbReference type="SFLD" id="SFLDF00275">
    <property type="entry name" value="adenosine_C2_methyltransferase"/>
    <property type="match status" value="1"/>
</dbReference>
<dbReference type="GO" id="GO:0019843">
    <property type="term" value="F:rRNA binding"/>
    <property type="evidence" value="ECO:0007669"/>
    <property type="project" value="UniProtKB-UniRule"/>
</dbReference>
<sequence>MNAKKDKIDIRSLSLEALQQHFIRMGEKAFRAKQVYEWLWKKSCLSFDDMSNISKELRNKLNEEFIINGVKINTSQVSADKTIKNSFILHDNHLIEGVLIPTSERMTACVSSQVGCSLTCKFCATGYMERKRNLNPDEIYDQVVLIDKQARENYDIPLSNIVYMGMGEPLLNYANVLKSIEKITSPEGLNMAAKRITVSTAGIAKMIRKLGDDQVKFNLALSLHAANDEKRNTIMPINEQNSLKALADALKYYFAKTKNPVTYEYIIFDGVNDGIQDAMELARFCKHLPCKVNIIEYNPIAFASYINAGEDKVEKFADYLRSQGINTNLRRSRGKDIDAACGQLAIKEKTKVAEAV</sequence>
<dbReference type="Pfam" id="PF04055">
    <property type="entry name" value="Radical_SAM"/>
    <property type="match status" value="1"/>
</dbReference>
<feature type="domain" description="Radical SAM core" evidence="15">
    <location>
        <begin position="102"/>
        <end position="336"/>
    </location>
</feature>
<dbReference type="PIRSF" id="PIRSF006004">
    <property type="entry name" value="CHP00048"/>
    <property type="match status" value="1"/>
</dbReference>
<reference evidence="16 17" key="1">
    <citation type="submission" date="2018-08" db="EMBL/GenBank/DDBJ databases">
        <title>Mucilaginibacter terrae sp. nov., isolated from manganese diggings.</title>
        <authorList>
            <person name="Huang Y."/>
            <person name="Zhou Z."/>
        </authorList>
    </citation>
    <scope>NUCLEOTIDE SEQUENCE [LARGE SCALE GENOMIC DNA]</scope>
    <source>
        <strain evidence="16 17">ZH6</strain>
    </source>
</reference>
<evidence type="ECO:0000256" key="10">
    <source>
        <dbReference type="ARBA" id="ARBA00022723"/>
    </source>
</evidence>
<dbReference type="EMBL" id="QWDE01000006">
    <property type="protein sequence ID" value="RFZ81285.1"/>
    <property type="molecule type" value="Genomic_DNA"/>
</dbReference>
<accession>A0A3E2NJX0</accession>
<keyword evidence="8 14" id="KW-0949">S-adenosyl-L-methionine</keyword>
<evidence type="ECO:0000256" key="4">
    <source>
        <dbReference type="ARBA" id="ARBA00022490"/>
    </source>
</evidence>
<keyword evidence="7 14" id="KW-0808">Transferase</keyword>
<evidence type="ECO:0000256" key="13">
    <source>
        <dbReference type="ARBA" id="ARBA00023157"/>
    </source>
</evidence>
<dbReference type="GO" id="GO:0030488">
    <property type="term" value="P:tRNA methylation"/>
    <property type="evidence" value="ECO:0007669"/>
    <property type="project" value="UniProtKB-UniRule"/>
</dbReference>
<feature type="binding site" evidence="14">
    <location>
        <position position="199"/>
    </location>
    <ligand>
        <name>S-adenosyl-L-methionine</name>
        <dbReference type="ChEBI" id="CHEBI:59789"/>
    </ligand>
</feature>
<dbReference type="Proteomes" id="UP000260823">
    <property type="component" value="Unassembled WGS sequence"/>
</dbReference>
<dbReference type="OrthoDB" id="9793973at2"/>
<dbReference type="GO" id="GO:0070040">
    <property type="term" value="F:rRNA (adenine(2503)-C2-)-methyltransferase activity"/>
    <property type="evidence" value="ECO:0007669"/>
    <property type="project" value="UniProtKB-UniRule"/>
</dbReference>
<evidence type="ECO:0000259" key="15">
    <source>
        <dbReference type="PROSITE" id="PS51918"/>
    </source>
</evidence>
<evidence type="ECO:0000256" key="5">
    <source>
        <dbReference type="ARBA" id="ARBA00022552"/>
    </source>
</evidence>
<comment type="catalytic activity">
    <reaction evidence="14">
        <text>adenosine(2503) in 23S rRNA + 2 reduced [2Fe-2S]-[ferredoxin] + 2 S-adenosyl-L-methionine = 2-methyladenosine(2503) in 23S rRNA + 5'-deoxyadenosine + L-methionine + 2 oxidized [2Fe-2S]-[ferredoxin] + S-adenosyl-L-homocysteine</text>
        <dbReference type="Rhea" id="RHEA:42916"/>
        <dbReference type="Rhea" id="RHEA-COMP:10000"/>
        <dbReference type="Rhea" id="RHEA-COMP:10001"/>
        <dbReference type="Rhea" id="RHEA-COMP:10152"/>
        <dbReference type="Rhea" id="RHEA-COMP:10282"/>
        <dbReference type="ChEBI" id="CHEBI:17319"/>
        <dbReference type="ChEBI" id="CHEBI:33737"/>
        <dbReference type="ChEBI" id="CHEBI:33738"/>
        <dbReference type="ChEBI" id="CHEBI:57844"/>
        <dbReference type="ChEBI" id="CHEBI:57856"/>
        <dbReference type="ChEBI" id="CHEBI:59789"/>
        <dbReference type="ChEBI" id="CHEBI:74411"/>
        <dbReference type="ChEBI" id="CHEBI:74497"/>
        <dbReference type="EC" id="2.1.1.192"/>
    </reaction>
</comment>
<dbReference type="AlphaFoldDB" id="A0A3E2NJX0"/>
<keyword evidence="13 14" id="KW-1015">Disulfide bond</keyword>
<keyword evidence="11 14" id="KW-0408">Iron</keyword>
<dbReference type="NCBIfam" id="TIGR00048">
    <property type="entry name" value="rRNA_mod_RlmN"/>
    <property type="match status" value="1"/>
</dbReference>
<dbReference type="EC" id="2.1.1.192" evidence="14"/>
<evidence type="ECO:0000256" key="9">
    <source>
        <dbReference type="ARBA" id="ARBA00022694"/>
    </source>
</evidence>
<dbReference type="GO" id="GO:0070475">
    <property type="term" value="P:rRNA base methylation"/>
    <property type="evidence" value="ECO:0007669"/>
    <property type="project" value="UniProtKB-UniRule"/>
</dbReference>
<keyword evidence="9 14" id="KW-0819">tRNA processing</keyword>
<evidence type="ECO:0000256" key="8">
    <source>
        <dbReference type="ARBA" id="ARBA00022691"/>
    </source>
</evidence>
<evidence type="ECO:0000256" key="12">
    <source>
        <dbReference type="ARBA" id="ARBA00023014"/>
    </source>
</evidence>
<dbReference type="Gene3D" id="3.20.20.70">
    <property type="entry name" value="Aldolase class I"/>
    <property type="match status" value="1"/>
</dbReference>
<keyword evidence="12 14" id="KW-0411">Iron-sulfur</keyword>
<evidence type="ECO:0000256" key="14">
    <source>
        <dbReference type="HAMAP-Rule" id="MF_01849"/>
    </source>
</evidence>
<keyword evidence="17" id="KW-1185">Reference proteome</keyword>
<dbReference type="Gene3D" id="1.10.150.530">
    <property type="match status" value="1"/>
</dbReference>
<dbReference type="FunFam" id="3.20.20.70:FF:000014">
    <property type="entry name" value="Probable dual-specificity RNA methyltransferase RlmN"/>
    <property type="match status" value="1"/>
</dbReference>
<dbReference type="GO" id="GO:0046872">
    <property type="term" value="F:metal ion binding"/>
    <property type="evidence" value="ECO:0007669"/>
    <property type="project" value="UniProtKB-KW"/>
</dbReference>
<feature type="binding site" evidence="14">
    <location>
        <position position="120"/>
    </location>
    <ligand>
        <name>[4Fe-4S] cluster</name>
        <dbReference type="ChEBI" id="CHEBI:49883"/>
        <note>4Fe-4S-S-AdoMet</note>
    </ligand>
</feature>
<feature type="active site" description="S-methylcysteine intermediate" evidence="14">
    <location>
        <position position="341"/>
    </location>
</feature>